<evidence type="ECO:0000313" key="4">
    <source>
        <dbReference type="Proteomes" id="UP001596025"/>
    </source>
</evidence>
<gene>
    <name evidence="3" type="ORF">ACFO3M_01550</name>
</gene>
<feature type="chain" id="PRO_5045849474" evidence="1">
    <location>
        <begin position="28"/>
        <end position="222"/>
    </location>
</feature>
<dbReference type="EMBL" id="JBHSGR010000001">
    <property type="protein sequence ID" value="MFC4692064.1"/>
    <property type="molecule type" value="Genomic_DNA"/>
</dbReference>
<feature type="signal peptide" evidence="1">
    <location>
        <begin position="1"/>
        <end position="27"/>
    </location>
</feature>
<dbReference type="RefSeq" id="WP_387985453.1">
    <property type="nucleotide sequence ID" value="NZ_JBHSGR010000001.1"/>
</dbReference>
<evidence type="ECO:0000259" key="2">
    <source>
        <dbReference type="Pfam" id="PF01471"/>
    </source>
</evidence>
<reference evidence="4" key="1">
    <citation type="journal article" date="2019" name="Int. J. Syst. Evol. Microbiol.">
        <title>The Global Catalogue of Microorganisms (GCM) 10K type strain sequencing project: providing services to taxonomists for standard genome sequencing and annotation.</title>
        <authorList>
            <consortium name="The Broad Institute Genomics Platform"/>
            <consortium name="The Broad Institute Genome Sequencing Center for Infectious Disease"/>
            <person name="Wu L."/>
            <person name="Ma J."/>
        </authorList>
    </citation>
    <scope>NUCLEOTIDE SEQUENCE [LARGE SCALE GENOMIC DNA]</scope>
    <source>
        <strain evidence="4">CCUG 62763</strain>
    </source>
</reference>
<dbReference type="Proteomes" id="UP001596025">
    <property type="component" value="Unassembled WGS sequence"/>
</dbReference>
<dbReference type="Gene3D" id="1.10.101.10">
    <property type="entry name" value="PGBD-like superfamily/PGBD"/>
    <property type="match status" value="1"/>
</dbReference>
<protein>
    <submittedName>
        <fullName evidence="3">Peptidoglycan-binding protein</fullName>
    </submittedName>
</protein>
<keyword evidence="1" id="KW-0732">Signal</keyword>
<comment type="caution">
    <text evidence="3">The sequence shown here is derived from an EMBL/GenBank/DDBJ whole genome shotgun (WGS) entry which is preliminary data.</text>
</comment>
<organism evidence="3 4">
    <name type="scientific">Geodermatophilus arenarius</name>
    <dbReference type="NCBI Taxonomy" id="1137990"/>
    <lineage>
        <taxon>Bacteria</taxon>
        <taxon>Bacillati</taxon>
        <taxon>Actinomycetota</taxon>
        <taxon>Actinomycetes</taxon>
        <taxon>Geodermatophilales</taxon>
        <taxon>Geodermatophilaceae</taxon>
        <taxon>Geodermatophilus</taxon>
    </lineage>
</organism>
<feature type="domain" description="Peptidoglycan binding-like" evidence="2">
    <location>
        <begin position="49"/>
        <end position="101"/>
    </location>
</feature>
<keyword evidence="4" id="KW-1185">Reference proteome</keyword>
<sequence>MRIIRLLLTALAAITMALLTPAAPATADTSRSFPGCPVLHEGDPSGTCVERLQHSLNAVNDGYDLDADGQFGSATRIAVLDFQGRNHLGADGIVGASTADELERQALQRASVDTPSPGPELTPSERCRLIGPGWIVLGEDRCVRDGVIPLGLDPLECAREEVALKQFEESLKIGYPIDVARQAAEDAVKKLSTVATVVSVFDCMFVDIDPETRQAYESVPMP</sequence>
<name>A0ABV9LD72_9ACTN</name>
<dbReference type="SUPFAM" id="SSF47090">
    <property type="entry name" value="PGBD-like"/>
    <property type="match status" value="1"/>
</dbReference>
<dbReference type="InterPro" id="IPR002477">
    <property type="entry name" value="Peptidoglycan-bd-like"/>
</dbReference>
<accession>A0ABV9LD72</accession>
<dbReference type="InterPro" id="IPR036365">
    <property type="entry name" value="PGBD-like_sf"/>
</dbReference>
<dbReference type="Pfam" id="PF01471">
    <property type="entry name" value="PG_binding_1"/>
    <property type="match status" value="1"/>
</dbReference>
<evidence type="ECO:0000313" key="3">
    <source>
        <dbReference type="EMBL" id="MFC4692064.1"/>
    </source>
</evidence>
<proteinExistence type="predicted"/>
<evidence type="ECO:0000256" key="1">
    <source>
        <dbReference type="SAM" id="SignalP"/>
    </source>
</evidence>
<dbReference type="InterPro" id="IPR036366">
    <property type="entry name" value="PGBDSf"/>
</dbReference>